<dbReference type="Proteomes" id="UP000181903">
    <property type="component" value="Chromosome I"/>
</dbReference>
<dbReference type="GeneID" id="66764482"/>
<name>A0ABY0RFQ6_9PSED</name>
<dbReference type="RefSeq" id="WP_156422778.1">
    <property type="nucleotide sequence ID" value="NZ_JYLI01000005.1"/>
</dbReference>
<gene>
    <name evidence="1" type="ORF">SAMN04490208_2141</name>
</gene>
<reference evidence="1 2" key="1">
    <citation type="submission" date="2016-10" db="EMBL/GenBank/DDBJ databases">
        <authorList>
            <person name="Varghese N."/>
            <person name="Submissions S."/>
        </authorList>
    </citation>
    <scope>NUCLEOTIDE SEQUENCE [LARGE SCALE GENOMIC DNA]</scope>
    <source>
        <strain evidence="1 2">BS2776</strain>
    </source>
</reference>
<sequence>MFDKNWLVCAANWNPVASRLALRWAAQQPLNQALSRIRYTAFCWIGGASHPNAGQARSPQGCVFLKFSYLKSRCYFVFDKSWLVCAADWNPVASRLALRWAAQQPQNQALSRIRYTAFCWIGGASHPNAGQARSPQGCGCIKFCYLKSTGYFIFDKSWLVCAADWNPVASRLALRWAAQQPLNQALSRIRYTAFPLMGGASHPNAGQARSPQECGFLKFSALKSTRYFVFDKSWLVCAADWNPVASRLALRWGAQQPQNQALSRIRYTAFCWIGGASHPNAGQARSPQGCGCLKFSALKSTGYFVFDKNWLVCVLGESVRFFVFGPVTACRQAGPIFTRSA</sequence>
<proteinExistence type="predicted"/>
<keyword evidence="2" id="KW-1185">Reference proteome</keyword>
<evidence type="ECO:0000313" key="2">
    <source>
        <dbReference type="Proteomes" id="UP000181903"/>
    </source>
</evidence>
<organism evidence="1 2">
    <name type="scientific">Pseudomonas poae</name>
    <dbReference type="NCBI Taxonomy" id="200451"/>
    <lineage>
        <taxon>Bacteria</taxon>
        <taxon>Pseudomonadati</taxon>
        <taxon>Pseudomonadota</taxon>
        <taxon>Gammaproteobacteria</taxon>
        <taxon>Pseudomonadales</taxon>
        <taxon>Pseudomonadaceae</taxon>
        <taxon>Pseudomonas</taxon>
    </lineage>
</organism>
<accession>A0ABY0RFQ6</accession>
<protein>
    <submittedName>
        <fullName evidence="1">Uncharacterized protein</fullName>
    </submittedName>
</protein>
<evidence type="ECO:0000313" key="1">
    <source>
        <dbReference type="EMBL" id="SDN98680.1"/>
    </source>
</evidence>
<dbReference type="EMBL" id="LT629706">
    <property type="protein sequence ID" value="SDN98680.1"/>
    <property type="molecule type" value="Genomic_DNA"/>
</dbReference>